<dbReference type="AlphaFoldDB" id="A0A6A6H4N3"/>
<keyword evidence="12" id="KW-1185">Reference proteome</keyword>
<gene>
    <name evidence="11" type="ORF">EV356DRAFT_234522</name>
</gene>
<proteinExistence type="inferred from homology"/>
<dbReference type="GO" id="GO:0005829">
    <property type="term" value="C:cytosol"/>
    <property type="evidence" value="ECO:0007669"/>
    <property type="project" value="TreeGrafter"/>
</dbReference>
<dbReference type="PANTHER" id="PTHR30521">
    <property type="entry name" value="DEFERROCHELATASE/PEROXIDASE"/>
    <property type="match status" value="1"/>
</dbReference>
<dbReference type="PROSITE" id="PS51404">
    <property type="entry name" value="DYP_PEROXIDASE"/>
    <property type="match status" value="1"/>
</dbReference>
<evidence type="ECO:0000259" key="9">
    <source>
        <dbReference type="Pfam" id="PF20628"/>
    </source>
</evidence>
<evidence type="ECO:0000256" key="2">
    <source>
        <dbReference type="ARBA" id="ARBA00022559"/>
    </source>
</evidence>
<accession>A0A6A6H4N3</accession>
<feature type="domain" description="Dyp-type peroxidase C-terminal" evidence="9">
    <location>
        <begin position="272"/>
        <end position="374"/>
    </location>
</feature>
<evidence type="ECO:0000256" key="4">
    <source>
        <dbReference type="ARBA" id="ARBA00022723"/>
    </source>
</evidence>
<dbReference type="SUPFAM" id="SSF54909">
    <property type="entry name" value="Dimeric alpha+beta barrel"/>
    <property type="match status" value="1"/>
</dbReference>
<keyword evidence="5" id="KW-0732">Signal</keyword>
<sequence>MMADPTPAPLALENVQGDILGGGLPKKAETYYFFRVENAEVKAFRSRLAELVPLITTSADVAKHRVKISEHKRNTANEGRWLRMSGVNLAFSQKGLKQLEFQVDDKDKINDAAFEGGMINDTTLNDQPNNWLPEFRQDVHGLIVVTGDSQGTINARLLEIQTIFKNTIHEVKRADGHVRPGEEDGHEHFGYLGGVSQPAILGVDDNVSPGQELVRQGIILLGREGDTVARPSWALDGSFLTFRYLSQRVPEFQRFVDSKNPRDAPKDFLGARLVGRWKSDDEKLGTDPTRNDNFRYDPLSQERCPFAAHTRKTNPRSDLPSTEIHRILRRGIPFGPEVTEEERQKGTIHDRGLLFKAYQSNNINGFQFIQSSWANNTNFPFLDTTVAPPFPPKPGFTKEQGPGFDPIIGQALNGGDRDIILTKAGDPTGNLDLPVEWVVAKGGEYFFSPSIPALKSRFASTGSSSRSEA</sequence>
<dbReference type="PANTHER" id="PTHR30521:SF4">
    <property type="entry name" value="DEFERROCHELATASE"/>
    <property type="match status" value="1"/>
</dbReference>
<dbReference type="Pfam" id="PF20628">
    <property type="entry name" value="Dyp_perox_C"/>
    <property type="match status" value="1"/>
</dbReference>
<evidence type="ECO:0000256" key="8">
    <source>
        <dbReference type="ARBA" id="ARBA00025737"/>
    </source>
</evidence>
<dbReference type="GO" id="GO:0004601">
    <property type="term" value="F:peroxidase activity"/>
    <property type="evidence" value="ECO:0007669"/>
    <property type="project" value="UniProtKB-KW"/>
</dbReference>
<evidence type="ECO:0000313" key="11">
    <source>
        <dbReference type="EMBL" id="KAF2232962.1"/>
    </source>
</evidence>
<dbReference type="InterPro" id="IPR011008">
    <property type="entry name" value="Dimeric_a/b-barrel"/>
</dbReference>
<protein>
    <submittedName>
        <fullName evidence="11">Dyp-type peroxidase</fullName>
    </submittedName>
</protein>
<dbReference type="Pfam" id="PF21105">
    <property type="entry name" value="DyP_N"/>
    <property type="match status" value="1"/>
</dbReference>
<evidence type="ECO:0000313" key="12">
    <source>
        <dbReference type="Proteomes" id="UP000800092"/>
    </source>
</evidence>
<dbReference type="InterPro" id="IPR049509">
    <property type="entry name" value="DyP_N"/>
</dbReference>
<keyword evidence="6" id="KW-0560">Oxidoreductase</keyword>
<dbReference type="InterPro" id="IPR048328">
    <property type="entry name" value="Dyp_perox_C"/>
</dbReference>
<name>A0A6A6H4N3_VIRVR</name>
<comment type="cofactor">
    <cofactor evidence="1">
        <name>heme b</name>
        <dbReference type="ChEBI" id="CHEBI:60344"/>
    </cofactor>
</comment>
<evidence type="ECO:0000256" key="3">
    <source>
        <dbReference type="ARBA" id="ARBA00022617"/>
    </source>
</evidence>
<keyword evidence="4" id="KW-0479">Metal-binding</keyword>
<dbReference type="NCBIfam" id="TIGR01413">
    <property type="entry name" value="Dyp_perox_fam"/>
    <property type="match status" value="1"/>
</dbReference>
<reference evidence="11" key="1">
    <citation type="journal article" date="2020" name="Stud. Mycol.">
        <title>101 Dothideomycetes genomes: a test case for predicting lifestyles and emergence of pathogens.</title>
        <authorList>
            <person name="Haridas S."/>
            <person name="Albert R."/>
            <person name="Binder M."/>
            <person name="Bloem J."/>
            <person name="Labutti K."/>
            <person name="Salamov A."/>
            <person name="Andreopoulos B."/>
            <person name="Baker S."/>
            <person name="Barry K."/>
            <person name="Bills G."/>
            <person name="Bluhm B."/>
            <person name="Cannon C."/>
            <person name="Castanera R."/>
            <person name="Culley D."/>
            <person name="Daum C."/>
            <person name="Ezra D."/>
            <person name="Gonzalez J."/>
            <person name="Henrissat B."/>
            <person name="Kuo A."/>
            <person name="Liang C."/>
            <person name="Lipzen A."/>
            <person name="Lutzoni F."/>
            <person name="Magnuson J."/>
            <person name="Mondo S."/>
            <person name="Nolan M."/>
            <person name="Ohm R."/>
            <person name="Pangilinan J."/>
            <person name="Park H.-J."/>
            <person name="Ramirez L."/>
            <person name="Alfaro M."/>
            <person name="Sun H."/>
            <person name="Tritt A."/>
            <person name="Yoshinaga Y."/>
            <person name="Zwiers L.-H."/>
            <person name="Turgeon B."/>
            <person name="Goodwin S."/>
            <person name="Spatafora J."/>
            <person name="Crous P."/>
            <person name="Grigoriev I."/>
        </authorList>
    </citation>
    <scope>NUCLEOTIDE SEQUENCE</scope>
    <source>
        <strain evidence="11">Tuck. ex Michener</strain>
    </source>
</reference>
<dbReference type="Proteomes" id="UP000800092">
    <property type="component" value="Unassembled WGS sequence"/>
</dbReference>
<keyword evidence="3" id="KW-0349">Heme</keyword>
<dbReference type="GO" id="GO:0046872">
    <property type="term" value="F:metal ion binding"/>
    <property type="evidence" value="ECO:0007669"/>
    <property type="project" value="UniProtKB-KW"/>
</dbReference>
<dbReference type="GO" id="GO:0020037">
    <property type="term" value="F:heme binding"/>
    <property type="evidence" value="ECO:0007669"/>
    <property type="project" value="InterPro"/>
</dbReference>
<dbReference type="OrthoDB" id="3207336at2759"/>
<evidence type="ECO:0000256" key="7">
    <source>
        <dbReference type="ARBA" id="ARBA00023004"/>
    </source>
</evidence>
<evidence type="ECO:0000256" key="6">
    <source>
        <dbReference type="ARBA" id="ARBA00023002"/>
    </source>
</evidence>
<keyword evidence="2 11" id="KW-0575">Peroxidase</keyword>
<comment type="similarity">
    <text evidence="8">Belongs to the DyP-type peroxidase family.</text>
</comment>
<evidence type="ECO:0000259" key="10">
    <source>
        <dbReference type="Pfam" id="PF21105"/>
    </source>
</evidence>
<evidence type="ECO:0000256" key="5">
    <source>
        <dbReference type="ARBA" id="ARBA00022729"/>
    </source>
</evidence>
<feature type="domain" description="DyP dimeric alpha+beta barrel" evidence="10">
    <location>
        <begin position="14"/>
        <end position="180"/>
    </location>
</feature>
<dbReference type="EMBL" id="ML991811">
    <property type="protein sequence ID" value="KAF2232962.1"/>
    <property type="molecule type" value="Genomic_DNA"/>
</dbReference>
<evidence type="ECO:0000256" key="1">
    <source>
        <dbReference type="ARBA" id="ARBA00001970"/>
    </source>
</evidence>
<keyword evidence="7" id="KW-0408">Iron</keyword>
<dbReference type="InterPro" id="IPR006314">
    <property type="entry name" value="Dyp_peroxidase"/>
</dbReference>
<organism evidence="11 12">
    <name type="scientific">Viridothelium virens</name>
    <name type="common">Speckled blister lichen</name>
    <name type="synonym">Trypethelium virens</name>
    <dbReference type="NCBI Taxonomy" id="1048519"/>
    <lineage>
        <taxon>Eukaryota</taxon>
        <taxon>Fungi</taxon>
        <taxon>Dikarya</taxon>
        <taxon>Ascomycota</taxon>
        <taxon>Pezizomycotina</taxon>
        <taxon>Dothideomycetes</taxon>
        <taxon>Dothideomycetes incertae sedis</taxon>
        <taxon>Trypetheliales</taxon>
        <taxon>Trypetheliaceae</taxon>
        <taxon>Viridothelium</taxon>
    </lineage>
</organism>